<keyword evidence="1" id="KW-0732">Signal</keyword>
<dbReference type="AlphaFoldDB" id="A0A0E3ZWJ4"/>
<dbReference type="PANTHER" id="PTHR34853">
    <property type="match status" value="1"/>
</dbReference>
<gene>
    <name evidence="2" type="ORF">SD10_18875</name>
</gene>
<reference evidence="2 3" key="1">
    <citation type="journal article" date="2014" name="Curr. Microbiol.">
        <title>Spirosoma radiotolerans sp. nov., a gamma-radiation-resistant bacterium isolated from gamma ray-irradiated soil.</title>
        <authorList>
            <person name="Lee J.J."/>
            <person name="Srinivasan S."/>
            <person name="Lim S."/>
            <person name="Joe M."/>
            <person name="Im S."/>
            <person name="Bae S.I."/>
            <person name="Park K.R."/>
            <person name="Han J.H."/>
            <person name="Park S.H."/>
            <person name="Joo B.M."/>
            <person name="Park S.J."/>
            <person name="Kim M.K."/>
        </authorList>
    </citation>
    <scope>NUCLEOTIDE SEQUENCE [LARGE SCALE GENOMIC DNA]</scope>
    <source>
        <strain evidence="2 3">DG5A</strain>
    </source>
</reference>
<dbReference type="InterPro" id="IPR005152">
    <property type="entry name" value="Lipase_secreted"/>
</dbReference>
<organism evidence="2 3">
    <name type="scientific">Spirosoma radiotolerans</name>
    <dbReference type="NCBI Taxonomy" id="1379870"/>
    <lineage>
        <taxon>Bacteria</taxon>
        <taxon>Pseudomonadati</taxon>
        <taxon>Bacteroidota</taxon>
        <taxon>Cytophagia</taxon>
        <taxon>Cytophagales</taxon>
        <taxon>Cytophagaceae</taxon>
        <taxon>Spirosoma</taxon>
    </lineage>
</organism>
<feature type="chain" id="PRO_5002416912" evidence="1">
    <location>
        <begin position="26"/>
        <end position="399"/>
    </location>
</feature>
<proteinExistence type="predicted"/>
<dbReference type="Proteomes" id="UP000033054">
    <property type="component" value="Chromosome"/>
</dbReference>
<dbReference type="EMBL" id="CP010429">
    <property type="protein sequence ID" value="AKD56655.1"/>
    <property type="molecule type" value="Genomic_DNA"/>
</dbReference>
<dbReference type="KEGG" id="srd:SD10_18875"/>
<dbReference type="Pfam" id="PF03583">
    <property type="entry name" value="LIP"/>
    <property type="match status" value="1"/>
</dbReference>
<dbReference type="PATRIC" id="fig|1379870.5.peg.4078"/>
<dbReference type="HOGENOM" id="CLU_039051_1_0_10"/>
<dbReference type="PANTHER" id="PTHR34853:SF1">
    <property type="entry name" value="LIPASE 5"/>
    <property type="match status" value="1"/>
</dbReference>
<accession>A0A0E3ZWJ4</accession>
<dbReference type="PIRSF" id="PIRSF029171">
    <property type="entry name" value="Esterase_LipA"/>
    <property type="match status" value="1"/>
</dbReference>
<dbReference type="InterPro" id="IPR029058">
    <property type="entry name" value="AB_hydrolase_fold"/>
</dbReference>
<protein>
    <submittedName>
        <fullName evidence="2">Phospholipase</fullName>
    </submittedName>
</protein>
<dbReference type="STRING" id="1379870.SD10_18875"/>
<evidence type="ECO:0000313" key="3">
    <source>
        <dbReference type="Proteomes" id="UP000033054"/>
    </source>
</evidence>
<sequence length="399" mass="43847">MILLKSTIFLFLLGAMLLVAPSSCKQSNSTESVTPVPARTLVSSALLGEYTTAQLRSRFTGVNAPLQFFIRYGIKAYRLEYTTTNTDGKTIKASGALIIPSVPTPVAMISMQHGTITREDDAPSNFYSSSEAYSFGSVFASQGYIIAAPDYIGYGASKDLPHTYEQRNGLATASLDMIRATRDFLTDQQINWDKRLMIAGYSEGGYATMSLQKKIEEETGTEFNLVASSCGAGAYDKPAFMKQIINEKSSGVDYINRLYLWVLQTYDRIYGLNRPASAYFKEPYATQIAAQGNNATINVSLNQAFTDSFRQGINNGTDKAFLAAVQDNDVHDWKPRTPTRLYHGDADEIVNFLNSQNAYDAMTKRGATNVQLIPIKGATHATGVLSFILGTYDFFGTIQ</sequence>
<dbReference type="Gene3D" id="1.10.260.160">
    <property type="match status" value="1"/>
</dbReference>
<feature type="signal peptide" evidence="1">
    <location>
        <begin position="1"/>
        <end position="25"/>
    </location>
</feature>
<name>A0A0E3ZWJ4_9BACT</name>
<keyword evidence="3" id="KW-1185">Reference proteome</keyword>
<dbReference type="Gene3D" id="3.40.50.1820">
    <property type="entry name" value="alpha/beta hydrolase"/>
    <property type="match status" value="1"/>
</dbReference>
<dbReference type="GO" id="GO:0016042">
    <property type="term" value="P:lipid catabolic process"/>
    <property type="evidence" value="ECO:0007669"/>
    <property type="project" value="InterPro"/>
</dbReference>
<dbReference type="SUPFAM" id="SSF53474">
    <property type="entry name" value="alpha/beta-Hydrolases"/>
    <property type="match status" value="1"/>
</dbReference>
<dbReference type="GO" id="GO:0004806">
    <property type="term" value="F:triacylglycerol lipase activity"/>
    <property type="evidence" value="ECO:0007669"/>
    <property type="project" value="InterPro"/>
</dbReference>
<evidence type="ECO:0000256" key="1">
    <source>
        <dbReference type="SAM" id="SignalP"/>
    </source>
</evidence>
<dbReference type="RefSeq" id="WP_046575854.1">
    <property type="nucleotide sequence ID" value="NZ_CP010429.1"/>
</dbReference>
<evidence type="ECO:0000313" key="2">
    <source>
        <dbReference type="EMBL" id="AKD56655.1"/>
    </source>
</evidence>